<feature type="compositionally biased region" description="Polar residues" evidence="1">
    <location>
        <begin position="127"/>
        <end position="140"/>
    </location>
</feature>
<name>A0AAD6PZW1_9ROSI</name>
<proteinExistence type="predicted"/>
<dbReference type="AlphaFoldDB" id="A0AAD6PZW1"/>
<dbReference type="EMBL" id="JAQIZT010000014">
    <property type="protein sequence ID" value="KAJ6973761.1"/>
    <property type="molecule type" value="Genomic_DNA"/>
</dbReference>
<protein>
    <submittedName>
        <fullName evidence="2">Uncharacterized protein</fullName>
    </submittedName>
</protein>
<evidence type="ECO:0000313" key="3">
    <source>
        <dbReference type="Proteomes" id="UP001164929"/>
    </source>
</evidence>
<comment type="caution">
    <text evidence="2">The sequence shown here is derived from an EMBL/GenBank/DDBJ whole genome shotgun (WGS) entry which is preliminary data.</text>
</comment>
<feature type="compositionally biased region" description="Acidic residues" evidence="1">
    <location>
        <begin position="75"/>
        <end position="88"/>
    </location>
</feature>
<keyword evidence="3" id="KW-1185">Reference proteome</keyword>
<sequence length="148" mass="15918">MVKNKRNTRRPSLQQQPKVDLPPPSSLIPFDHHPPPTTVVGGSSLDKFLIFAEEGSAPQLIVSSPSTPDHVIVEDYSDDDDYDEDEVDYSASKGSSNFFHSPVPPSIGNNLNATLHNASKGSPLCPSRQSVVPMATSTKKGPTPEPSL</sequence>
<evidence type="ECO:0000313" key="2">
    <source>
        <dbReference type="EMBL" id="KAJ6973761.1"/>
    </source>
</evidence>
<feature type="region of interest" description="Disordered" evidence="1">
    <location>
        <begin position="1"/>
        <end position="39"/>
    </location>
</feature>
<accession>A0AAD6PZW1</accession>
<feature type="compositionally biased region" description="Polar residues" evidence="1">
    <location>
        <begin position="107"/>
        <end position="120"/>
    </location>
</feature>
<feature type="region of interest" description="Disordered" evidence="1">
    <location>
        <begin position="75"/>
        <end position="148"/>
    </location>
</feature>
<gene>
    <name evidence="2" type="ORF">NC653_033941</name>
</gene>
<organism evidence="2 3">
    <name type="scientific">Populus alba x Populus x berolinensis</name>
    <dbReference type="NCBI Taxonomy" id="444605"/>
    <lineage>
        <taxon>Eukaryota</taxon>
        <taxon>Viridiplantae</taxon>
        <taxon>Streptophyta</taxon>
        <taxon>Embryophyta</taxon>
        <taxon>Tracheophyta</taxon>
        <taxon>Spermatophyta</taxon>
        <taxon>Magnoliopsida</taxon>
        <taxon>eudicotyledons</taxon>
        <taxon>Gunneridae</taxon>
        <taxon>Pentapetalae</taxon>
        <taxon>rosids</taxon>
        <taxon>fabids</taxon>
        <taxon>Malpighiales</taxon>
        <taxon>Salicaceae</taxon>
        <taxon>Saliceae</taxon>
        <taxon>Populus</taxon>
    </lineage>
</organism>
<dbReference type="Proteomes" id="UP001164929">
    <property type="component" value="Chromosome 14"/>
</dbReference>
<evidence type="ECO:0000256" key="1">
    <source>
        <dbReference type="SAM" id="MobiDB-lite"/>
    </source>
</evidence>
<reference evidence="2" key="1">
    <citation type="journal article" date="2023" name="Mol. Ecol. Resour.">
        <title>Chromosome-level genome assembly of a triploid poplar Populus alba 'Berolinensis'.</title>
        <authorList>
            <person name="Chen S."/>
            <person name="Yu Y."/>
            <person name="Wang X."/>
            <person name="Wang S."/>
            <person name="Zhang T."/>
            <person name="Zhou Y."/>
            <person name="He R."/>
            <person name="Meng N."/>
            <person name="Wang Y."/>
            <person name="Liu W."/>
            <person name="Liu Z."/>
            <person name="Liu J."/>
            <person name="Guo Q."/>
            <person name="Huang H."/>
            <person name="Sederoff R.R."/>
            <person name="Wang G."/>
            <person name="Qu G."/>
            <person name="Chen S."/>
        </authorList>
    </citation>
    <scope>NUCLEOTIDE SEQUENCE</scope>
    <source>
        <strain evidence="2">SC-2020</strain>
    </source>
</reference>